<feature type="transmembrane region" description="Helical" evidence="1">
    <location>
        <begin position="63"/>
        <end position="80"/>
    </location>
</feature>
<evidence type="ECO:0000313" key="2">
    <source>
        <dbReference type="EMBL" id="MBO2007883.1"/>
    </source>
</evidence>
<protein>
    <submittedName>
        <fullName evidence="2">Uncharacterized protein</fullName>
    </submittedName>
</protein>
<gene>
    <name evidence="2" type="ORF">J4E00_02395</name>
</gene>
<dbReference type="Proteomes" id="UP000664369">
    <property type="component" value="Unassembled WGS sequence"/>
</dbReference>
<evidence type="ECO:0000313" key="3">
    <source>
        <dbReference type="Proteomes" id="UP000664369"/>
    </source>
</evidence>
<feature type="transmembrane region" description="Helical" evidence="1">
    <location>
        <begin position="32"/>
        <end position="51"/>
    </location>
</feature>
<organism evidence="2 3">
    <name type="scientific">Hymenobacter negativus</name>
    <dbReference type="NCBI Taxonomy" id="2795026"/>
    <lineage>
        <taxon>Bacteria</taxon>
        <taxon>Pseudomonadati</taxon>
        <taxon>Bacteroidota</taxon>
        <taxon>Cytophagia</taxon>
        <taxon>Cytophagales</taxon>
        <taxon>Hymenobacteraceae</taxon>
        <taxon>Hymenobacter</taxon>
    </lineage>
</organism>
<comment type="caution">
    <text evidence="2">The sequence shown here is derived from an EMBL/GenBank/DDBJ whole genome shotgun (WGS) entry which is preliminary data.</text>
</comment>
<keyword evidence="3" id="KW-1185">Reference proteome</keyword>
<name>A0ABS3QA69_9BACT</name>
<reference evidence="2 3" key="1">
    <citation type="submission" date="2021-03" db="EMBL/GenBank/DDBJ databases">
        <authorList>
            <person name="Kim M.K."/>
        </authorList>
    </citation>
    <scope>NUCLEOTIDE SEQUENCE [LARGE SCALE GENOMIC DNA]</scope>
    <source>
        <strain evidence="2 3">BT442</strain>
    </source>
</reference>
<dbReference type="RefSeq" id="WP_208173408.1">
    <property type="nucleotide sequence ID" value="NZ_JAGETZ010000001.1"/>
</dbReference>
<sequence length="120" mass="13760">MLRLLDTLFRCYYNLASKGQPPYSRIATAHTGLWLFLAFFIIGLYALLMKLFDNEYLPPISRLLYVVLCGTAAGASVLYYTRHPASYWDAYQGDKGNRRVFYALLGVFSYGFLAFLSSWL</sequence>
<keyword evidence="1" id="KW-0472">Membrane</keyword>
<feature type="transmembrane region" description="Helical" evidence="1">
    <location>
        <begin position="100"/>
        <end position="119"/>
    </location>
</feature>
<keyword evidence="1" id="KW-0812">Transmembrane</keyword>
<accession>A0ABS3QA69</accession>
<keyword evidence="1" id="KW-1133">Transmembrane helix</keyword>
<dbReference type="EMBL" id="JAGETZ010000001">
    <property type="protein sequence ID" value="MBO2007883.1"/>
    <property type="molecule type" value="Genomic_DNA"/>
</dbReference>
<proteinExistence type="predicted"/>
<evidence type="ECO:0000256" key="1">
    <source>
        <dbReference type="SAM" id="Phobius"/>
    </source>
</evidence>